<protein>
    <submittedName>
        <fullName evidence="2">Universal stress protein</fullName>
    </submittedName>
</protein>
<dbReference type="Gene3D" id="3.40.50.620">
    <property type="entry name" value="HUPs"/>
    <property type="match status" value="1"/>
</dbReference>
<reference evidence="2" key="1">
    <citation type="submission" date="2021-02" db="EMBL/GenBank/DDBJ databases">
        <title>Genome sequence of Rhodospirillales sp. strain TMPK1 isolated from soil.</title>
        <authorList>
            <person name="Nakai R."/>
            <person name="Kusada H."/>
            <person name="Tamaki H."/>
        </authorList>
    </citation>
    <scope>NUCLEOTIDE SEQUENCE</scope>
    <source>
        <strain evidence="2">TMPK1</strain>
    </source>
</reference>
<comment type="caution">
    <text evidence="2">The sequence shown here is derived from an EMBL/GenBank/DDBJ whole genome shotgun (WGS) entry which is preliminary data.</text>
</comment>
<evidence type="ECO:0000313" key="2">
    <source>
        <dbReference type="EMBL" id="GIL39235.1"/>
    </source>
</evidence>
<feature type="domain" description="UspA" evidence="1">
    <location>
        <begin position="15"/>
        <end position="123"/>
    </location>
</feature>
<accession>A0A8S8XD79</accession>
<name>A0A8S8XD79_9PROT</name>
<dbReference type="InterPro" id="IPR014729">
    <property type="entry name" value="Rossmann-like_a/b/a_fold"/>
</dbReference>
<organism evidence="2 3">
    <name type="scientific">Roseiterribacter gracilis</name>
    <dbReference type="NCBI Taxonomy" id="2812848"/>
    <lineage>
        <taxon>Bacteria</taxon>
        <taxon>Pseudomonadati</taxon>
        <taxon>Pseudomonadota</taxon>
        <taxon>Alphaproteobacteria</taxon>
        <taxon>Rhodospirillales</taxon>
        <taxon>Roseiterribacteraceae</taxon>
        <taxon>Roseiterribacter</taxon>
    </lineage>
</organism>
<dbReference type="Pfam" id="PF00582">
    <property type="entry name" value="Usp"/>
    <property type="match status" value="1"/>
</dbReference>
<dbReference type="EMBL" id="BOPV01000001">
    <property type="protein sequence ID" value="GIL39235.1"/>
    <property type="molecule type" value="Genomic_DNA"/>
</dbReference>
<keyword evidence="3" id="KW-1185">Reference proteome</keyword>
<evidence type="ECO:0000313" key="3">
    <source>
        <dbReference type="Proteomes" id="UP000681075"/>
    </source>
</evidence>
<dbReference type="Proteomes" id="UP000681075">
    <property type="component" value="Unassembled WGS sequence"/>
</dbReference>
<dbReference type="SUPFAM" id="SSF52402">
    <property type="entry name" value="Adenine nucleotide alpha hydrolases-like"/>
    <property type="match status" value="1"/>
</dbReference>
<dbReference type="InterPro" id="IPR006016">
    <property type="entry name" value="UspA"/>
</dbReference>
<gene>
    <name evidence="2" type="ORF">TMPK1_14720</name>
</gene>
<dbReference type="RefSeq" id="WP_420242334.1">
    <property type="nucleotide sequence ID" value="NZ_BOPV01000001.1"/>
</dbReference>
<evidence type="ECO:0000259" key="1">
    <source>
        <dbReference type="Pfam" id="PF00582"/>
    </source>
</evidence>
<proteinExistence type="predicted"/>
<sequence>MSDVELAAATASHRIFLVVVDSSAEMQVALYYAAKRARRTGGHVALLHVSPPPETHGLRSVEELMREEIRREAELLVLKLAKEVQDWTGTLPVLYMREGNKREELLALIEEEPTISVLVLGAATGPEGPGPLISYLAKSFGRLRIPVTLVPGNLTRAQLDVIT</sequence>
<dbReference type="AlphaFoldDB" id="A0A8S8XD79"/>